<evidence type="ECO:0000256" key="2">
    <source>
        <dbReference type="ARBA" id="ARBA00009870"/>
    </source>
</evidence>
<dbReference type="GO" id="GO:0008278">
    <property type="term" value="C:cohesin complex"/>
    <property type="evidence" value="ECO:0007669"/>
    <property type="project" value="InterPro"/>
</dbReference>
<name>A0A5C3FF63_PSEA2</name>
<keyword evidence="3" id="KW-0539">Nucleus</keyword>
<dbReference type="Proteomes" id="UP000325008">
    <property type="component" value="Unassembled WGS sequence"/>
</dbReference>
<evidence type="ECO:0000256" key="1">
    <source>
        <dbReference type="ARBA" id="ARBA00004123"/>
    </source>
</evidence>
<evidence type="ECO:0000313" key="8">
    <source>
        <dbReference type="Proteomes" id="UP000325008"/>
    </source>
</evidence>
<dbReference type="SUPFAM" id="SSF46785">
    <property type="entry name" value="Winged helix' DNA-binding domain"/>
    <property type="match status" value="1"/>
</dbReference>
<dbReference type="GO" id="GO:0005634">
    <property type="term" value="C:nucleus"/>
    <property type="evidence" value="ECO:0007669"/>
    <property type="project" value="UniProtKB-SubCell"/>
</dbReference>
<feature type="domain" description="Rad21/Rec8-like protein N-terminal" evidence="6">
    <location>
        <begin position="1"/>
        <end position="109"/>
    </location>
</feature>
<feature type="region of interest" description="Disordered" evidence="4">
    <location>
        <begin position="273"/>
        <end position="295"/>
    </location>
</feature>
<evidence type="ECO:0000259" key="6">
    <source>
        <dbReference type="Pfam" id="PF04825"/>
    </source>
</evidence>
<dbReference type="OrthoDB" id="10071381at2759"/>
<reference evidence="7" key="1">
    <citation type="submission" date="2018-03" db="EMBL/GenBank/DDBJ databases">
        <authorList>
            <person name="Guldener U."/>
        </authorList>
    </citation>
    <scope>NUCLEOTIDE SEQUENCE [LARGE SCALE GENOMIC DNA]</scope>
    <source>
        <strain evidence="7">ATCC34888</strain>
    </source>
</reference>
<evidence type="ECO:0000256" key="3">
    <source>
        <dbReference type="ARBA" id="ARBA00023242"/>
    </source>
</evidence>
<feature type="domain" description="Rad21/Rec8-like protein C-terminal eukaryotic" evidence="5">
    <location>
        <begin position="567"/>
        <end position="611"/>
    </location>
</feature>
<comment type="similarity">
    <text evidence="2">Belongs to the rad21 family.</text>
</comment>
<dbReference type="RefSeq" id="XP_014659791.1">
    <property type="nucleotide sequence ID" value="XM_014804305.1"/>
</dbReference>
<comment type="subcellular location">
    <subcellularLocation>
        <location evidence="1">Nucleus</location>
    </subcellularLocation>
</comment>
<dbReference type="InterPro" id="IPR039781">
    <property type="entry name" value="Rad21/Rec8-like"/>
</dbReference>
<dbReference type="InterPro" id="IPR036390">
    <property type="entry name" value="WH_DNA-bd_sf"/>
</dbReference>
<dbReference type="GO" id="GO:0003682">
    <property type="term" value="F:chromatin binding"/>
    <property type="evidence" value="ECO:0007669"/>
    <property type="project" value="TreeGrafter"/>
</dbReference>
<comment type="caution">
    <text evidence="7">The sequence shown here is derived from an EMBL/GenBank/DDBJ whole genome shotgun (WGS) entry which is preliminary data.</text>
</comment>
<dbReference type="InterPro" id="IPR006910">
    <property type="entry name" value="Rad21_Rec8_N"/>
</dbReference>
<evidence type="ECO:0000313" key="7">
    <source>
        <dbReference type="EMBL" id="SPO43043.1"/>
    </source>
</evidence>
<keyword evidence="8" id="KW-1185">Reference proteome</keyword>
<dbReference type="Pfam" id="PF04825">
    <property type="entry name" value="Rad21_Rec8_N"/>
    <property type="match status" value="1"/>
</dbReference>
<evidence type="ECO:0000256" key="4">
    <source>
        <dbReference type="SAM" id="MobiDB-lite"/>
    </source>
</evidence>
<proteinExistence type="inferred from homology"/>
<dbReference type="InterPro" id="IPR006909">
    <property type="entry name" value="Rad21/Rec8_C_eu"/>
</dbReference>
<evidence type="ECO:0000259" key="5">
    <source>
        <dbReference type="Pfam" id="PF04824"/>
    </source>
</evidence>
<gene>
    <name evidence="7" type="ORF">PSANT_00727</name>
</gene>
<dbReference type="PANTHER" id="PTHR12585">
    <property type="entry name" value="SCC1 / RAD21 FAMILY MEMBER"/>
    <property type="match status" value="1"/>
</dbReference>
<dbReference type="Pfam" id="PF04824">
    <property type="entry name" value="Rad21_Rec8"/>
    <property type="match status" value="1"/>
</dbReference>
<accession>A0A5C3FF63</accession>
<dbReference type="PANTHER" id="PTHR12585:SF72">
    <property type="entry name" value="MEIOTIC RECOMBINATION PROTEIN REC8"/>
    <property type="match status" value="1"/>
</dbReference>
<dbReference type="EMBL" id="OOIQ01000001">
    <property type="protein sequence ID" value="SPO43043.1"/>
    <property type="molecule type" value="Genomic_DNA"/>
</dbReference>
<organism evidence="7 8">
    <name type="scientific">Pseudozyma antarctica</name>
    <name type="common">Yeast</name>
    <name type="synonym">Candida antarctica</name>
    <dbReference type="NCBI Taxonomy" id="84753"/>
    <lineage>
        <taxon>Eukaryota</taxon>
        <taxon>Fungi</taxon>
        <taxon>Dikarya</taxon>
        <taxon>Basidiomycota</taxon>
        <taxon>Ustilaginomycotina</taxon>
        <taxon>Ustilaginomycetes</taxon>
        <taxon>Ustilaginales</taxon>
        <taxon>Ustilaginaceae</taxon>
        <taxon>Moesziomyces</taxon>
    </lineage>
</organism>
<protein>
    <submittedName>
        <fullName evidence="7">Related to meiotic recombination protein rec8</fullName>
    </submittedName>
</protein>
<dbReference type="AlphaFoldDB" id="A0A5C3FF63"/>
<sequence>MFYSTDILSRRKSGLGIVWLAATLGDRSVIRRLSRREILGVDIAKACAYLRTPTEPLALRLSSQLLFGVVRLYGHQAELLFQDVFHVQADIRRRVLTTVTPTTATADIDMRATTKSLSAITLPLDLTFFALDFNQATIELLGRWSVEPPQREEVELEDGFRTPTPARFVEAEERITLPGRAFEEDDLGMPRAFGDETMPMPGDAEEFEAEALDLGLDVEPVGMEPFLPGEFEGAPREGEDETMGTAPVVEWPELEDRLLEEAARLDVGPAPEGVAAVTPARRAREEEQAQRRQRARLTPLEDAETMLSETHLRASRADYVARMTTERDLQQRRQAARQADATVRRLVFEPPADLTLNPQLAELWQTTVGANMLSRRARFRAMRTDAGMSPLVDAPPSPPPPTPWVPMDEDVDVGVARAASPALPAELRGARESLPWNVFMEHRRRSSMLPSVSYDRPTFERELTPVRPREVSVETPTGLRRFPVESPAYVPASPSTLAQLEEYPPPVGGTPEVERLRLGLPTAAQREVSHTPPAQVFEEDMEEETRNFLEYARSIRRELEDPTFLFFSDLAPVAASTPAVAAQAFYHTLALASARSIRVQQDEAYQQIQITFVQP</sequence>
<dbReference type="GO" id="GO:0007062">
    <property type="term" value="P:sister chromatid cohesion"/>
    <property type="evidence" value="ECO:0007669"/>
    <property type="project" value="InterPro"/>
</dbReference>